<accession>A0AA40B6F0</accession>
<evidence type="ECO:0000259" key="1">
    <source>
        <dbReference type="Pfam" id="PF00561"/>
    </source>
</evidence>
<dbReference type="GO" id="GO:0016787">
    <property type="term" value="F:hydrolase activity"/>
    <property type="evidence" value="ECO:0007669"/>
    <property type="project" value="UniProtKB-KW"/>
</dbReference>
<evidence type="ECO:0000313" key="3">
    <source>
        <dbReference type="Proteomes" id="UP001172101"/>
    </source>
</evidence>
<dbReference type="PANTHER" id="PTHR43798">
    <property type="entry name" value="MONOACYLGLYCEROL LIPASE"/>
    <property type="match status" value="1"/>
</dbReference>
<evidence type="ECO:0000313" key="2">
    <source>
        <dbReference type="EMBL" id="KAK0728473.1"/>
    </source>
</evidence>
<dbReference type="InterPro" id="IPR000073">
    <property type="entry name" value="AB_hydrolase_1"/>
</dbReference>
<reference evidence="2" key="1">
    <citation type="submission" date="2023-06" db="EMBL/GenBank/DDBJ databases">
        <title>Genome-scale phylogeny and comparative genomics of the fungal order Sordariales.</title>
        <authorList>
            <consortium name="Lawrence Berkeley National Laboratory"/>
            <person name="Hensen N."/>
            <person name="Bonometti L."/>
            <person name="Westerberg I."/>
            <person name="Brannstrom I.O."/>
            <person name="Guillou S."/>
            <person name="Cros-Aarteil S."/>
            <person name="Calhoun S."/>
            <person name="Haridas S."/>
            <person name="Kuo A."/>
            <person name="Mondo S."/>
            <person name="Pangilinan J."/>
            <person name="Riley R."/>
            <person name="LaButti K."/>
            <person name="Andreopoulos B."/>
            <person name="Lipzen A."/>
            <person name="Chen C."/>
            <person name="Yanf M."/>
            <person name="Daum C."/>
            <person name="Ng V."/>
            <person name="Clum A."/>
            <person name="Steindorff A."/>
            <person name="Ohm R."/>
            <person name="Martin F."/>
            <person name="Silar P."/>
            <person name="Natvig D."/>
            <person name="Lalanne C."/>
            <person name="Gautier V."/>
            <person name="Ament-velasquez S.L."/>
            <person name="Kruys A."/>
            <person name="Hutchinson M.I."/>
            <person name="Powell A.J."/>
            <person name="Barry K."/>
            <person name="Miller A.N."/>
            <person name="Grigoriev I.V."/>
            <person name="Debuchy R."/>
            <person name="Gladieux P."/>
            <person name="Thoren M.H."/>
            <person name="Johannesson H."/>
        </authorList>
    </citation>
    <scope>NUCLEOTIDE SEQUENCE</scope>
    <source>
        <strain evidence="2">SMH2392-1A</strain>
    </source>
</reference>
<comment type="caution">
    <text evidence="2">The sequence shown here is derived from an EMBL/GenBank/DDBJ whole genome shotgun (WGS) entry which is preliminary data.</text>
</comment>
<dbReference type="Proteomes" id="UP001172101">
    <property type="component" value="Unassembled WGS sequence"/>
</dbReference>
<dbReference type="PANTHER" id="PTHR43798:SF33">
    <property type="entry name" value="HYDROLASE, PUTATIVE (AFU_ORTHOLOGUE AFUA_2G14860)-RELATED"/>
    <property type="match status" value="1"/>
</dbReference>
<feature type="domain" description="AB hydrolase-1" evidence="1">
    <location>
        <begin position="28"/>
        <end position="126"/>
    </location>
</feature>
<protein>
    <submittedName>
        <fullName evidence="2">Alpha/Beta hydrolase protein</fullName>
    </submittedName>
</protein>
<dbReference type="InterPro" id="IPR029058">
    <property type="entry name" value="AB_hydrolase_fold"/>
</dbReference>
<dbReference type="Gene3D" id="3.40.50.1820">
    <property type="entry name" value="alpha/beta hydrolase"/>
    <property type="match status" value="1"/>
</dbReference>
<sequence length="248" mass="28182">MDIMNMFFTGDGVRLRYNQTGPRNGQQLLFVTGWRQAAVEWRKQVECFSSVGFRVTTFDMRCHGESDEPGFGYRVSRFAADLNDVLTQLDARDVTVIGHSMAVTWAWWDQYPDARKRVAILVLVDQTADIFRDSSWTDAQAALISAIFTPTQSMTCMFTSSVSESNFEWVLSQNKKTSVVNAAALLLDHSFSGEVSVFPHAGIEWIATQIPGARNYTFTAAEKGSHFVFWENPERFNYVLLDFLKARR</sequence>
<dbReference type="SUPFAM" id="SSF53474">
    <property type="entry name" value="alpha/beta-Hydrolases"/>
    <property type="match status" value="1"/>
</dbReference>
<dbReference type="EMBL" id="JAUIRO010000002">
    <property type="protein sequence ID" value="KAK0728473.1"/>
    <property type="molecule type" value="Genomic_DNA"/>
</dbReference>
<dbReference type="RefSeq" id="XP_060301328.1">
    <property type="nucleotide sequence ID" value="XM_060443634.1"/>
</dbReference>
<organism evidence="2 3">
    <name type="scientific">Lasiosphaeria miniovina</name>
    <dbReference type="NCBI Taxonomy" id="1954250"/>
    <lineage>
        <taxon>Eukaryota</taxon>
        <taxon>Fungi</taxon>
        <taxon>Dikarya</taxon>
        <taxon>Ascomycota</taxon>
        <taxon>Pezizomycotina</taxon>
        <taxon>Sordariomycetes</taxon>
        <taxon>Sordariomycetidae</taxon>
        <taxon>Sordariales</taxon>
        <taxon>Lasiosphaeriaceae</taxon>
        <taxon>Lasiosphaeria</taxon>
    </lineage>
</organism>
<name>A0AA40B6F0_9PEZI</name>
<keyword evidence="3" id="KW-1185">Reference proteome</keyword>
<dbReference type="GO" id="GO:0016020">
    <property type="term" value="C:membrane"/>
    <property type="evidence" value="ECO:0007669"/>
    <property type="project" value="TreeGrafter"/>
</dbReference>
<gene>
    <name evidence="2" type="ORF">B0T26DRAFT_738805</name>
</gene>
<proteinExistence type="predicted"/>
<dbReference type="InterPro" id="IPR050266">
    <property type="entry name" value="AB_hydrolase_sf"/>
</dbReference>
<keyword evidence="2" id="KW-0378">Hydrolase</keyword>
<dbReference type="GeneID" id="85326904"/>
<dbReference type="Pfam" id="PF00561">
    <property type="entry name" value="Abhydrolase_1"/>
    <property type="match status" value="1"/>
</dbReference>
<dbReference type="AlphaFoldDB" id="A0AA40B6F0"/>